<evidence type="ECO:0000313" key="3">
    <source>
        <dbReference type="EMBL" id="CAB5017585.1"/>
    </source>
</evidence>
<dbReference type="Pfam" id="PF13459">
    <property type="entry name" value="Fer4_15"/>
    <property type="match status" value="1"/>
</dbReference>
<organism evidence="1">
    <name type="scientific">freshwater metagenome</name>
    <dbReference type="NCBI Taxonomy" id="449393"/>
    <lineage>
        <taxon>unclassified sequences</taxon>
        <taxon>metagenomes</taxon>
        <taxon>ecological metagenomes</taxon>
    </lineage>
</organism>
<dbReference type="Gene3D" id="3.30.70.20">
    <property type="match status" value="1"/>
</dbReference>
<protein>
    <submittedName>
        <fullName evidence="1">Unannotated protein</fullName>
    </submittedName>
</protein>
<dbReference type="EMBL" id="CAFBPM010000005">
    <property type="protein sequence ID" value="CAB5017585.1"/>
    <property type="molecule type" value="Genomic_DNA"/>
</dbReference>
<dbReference type="SUPFAM" id="SSF54862">
    <property type="entry name" value="4Fe-4S ferredoxins"/>
    <property type="match status" value="1"/>
</dbReference>
<dbReference type="AlphaFoldDB" id="A0A6J7AN48"/>
<dbReference type="EMBL" id="CAFBLT010000001">
    <property type="protein sequence ID" value="CAB4865715.1"/>
    <property type="molecule type" value="Genomic_DNA"/>
</dbReference>
<proteinExistence type="predicted"/>
<evidence type="ECO:0000313" key="2">
    <source>
        <dbReference type="EMBL" id="CAB4865715.1"/>
    </source>
</evidence>
<sequence length="76" mass="8414">MEVRLRVDPVACDGFGHCAELAPELISLDEWGYPIILGESIPKQFRGVAEMAVNQCPRKALFLERVATPTTTPTTR</sequence>
<gene>
    <name evidence="1" type="ORF">UFOPK3164_01534</name>
    <name evidence="2" type="ORF">UFOPK3427_00475</name>
    <name evidence="3" type="ORF">UFOPK4112_00706</name>
</gene>
<dbReference type="EMBL" id="CAFABE010000101">
    <property type="protein sequence ID" value="CAB4833848.1"/>
    <property type="molecule type" value="Genomic_DNA"/>
</dbReference>
<accession>A0A6J7AN48</accession>
<evidence type="ECO:0000313" key="1">
    <source>
        <dbReference type="EMBL" id="CAB4833848.1"/>
    </source>
</evidence>
<reference evidence="1" key="1">
    <citation type="submission" date="2020-05" db="EMBL/GenBank/DDBJ databases">
        <authorList>
            <person name="Chiriac C."/>
            <person name="Salcher M."/>
            <person name="Ghai R."/>
            <person name="Kavagutti S V."/>
        </authorList>
    </citation>
    <scope>NUCLEOTIDE SEQUENCE</scope>
</reference>
<name>A0A6J7AN48_9ZZZZ</name>